<dbReference type="Proteomes" id="UP000193685">
    <property type="component" value="Unassembled WGS sequence"/>
</dbReference>
<evidence type="ECO:0000313" key="2">
    <source>
        <dbReference type="Proteomes" id="UP000193685"/>
    </source>
</evidence>
<name>A0A1Y2FLI7_PROLT</name>
<sequence length="84" mass="9783">MGNRHFAIIKVLKTRLSCGAKSLSKQGHILQVIVPFCRLLGPIGLFGRTELDKKRAGKLLKRKRRLREQKHSLWIAEGYRIQYR</sequence>
<reference evidence="1 2" key="1">
    <citation type="submission" date="2016-07" db="EMBL/GenBank/DDBJ databases">
        <title>Pervasive Adenine N6-methylation of Active Genes in Fungi.</title>
        <authorList>
            <consortium name="DOE Joint Genome Institute"/>
            <person name="Mondo S.J."/>
            <person name="Dannebaum R.O."/>
            <person name="Kuo R.C."/>
            <person name="Labutti K."/>
            <person name="Haridas S."/>
            <person name="Kuo A."/>
            <person name="Salamov A."/>
            <person name="Ahrendt S.R."/>
            <person name="Lipzen A."/>
            <person name="Sullivan W."/>
            <person name="Andreopoulos W.B."/>
            <person name="Clum A."/>
            <person name="Lindquist E."/>
            <person name="Daum C."/>
            <person name="Ramamoorthy G.K."/>
            <person name="Gryganskyi A."/>
            <person name="Culley D."/>
            <person name="Magnuson J.K."/>
            <person name="James T.Y."/>
            <person name="O'Malley M.A."/>
            <person name="Stajich J.E."/>
            <person name="Spatafora J.W."/>
            <person name="Visel A."/>
            <person name="Grigoriev I.V."/>
        </authorList>
    </citation>
    <scope>NUCLEOTIDE SEQUENCE [LARGE SCALE GENOMIC DNA]</scope>
    <source>
        <strain evidence="1 2">12-1054</strain>
    </source>
</reference>
<accession>A0A1Y2FLI7</accession>
<dbReference type="EMBL" id="MCFI01000005">
    <property type="protein sequence ID" value="ORY84830.1"/>
    <property type="molecule type" value="Genomic_DNA"/>
</dbReference>
<comment type="caution">
    <text evidence="1">The sequence shown here is derived from an EMBL/GenBank/DDBJ whole genome shotgun (WGS) entry which is preliminary data.</text>
</comment>
<dbReference type="GeneID" id="63785464"/>
<dbReference type="AlphaFoldDB" id="A0A1Y2FLI7"/>
<dbReference type="RefSeq" id="XP_040726613.1">
    <property type="nucleotide sequence ID" value="XM_040868865.1"/>
</dbReference>
<evidence type="ECO:0000313" key="1">
    <source>
        <dbReference type="EMBL" id="ORY84830.1"/>
    </source>
</evidence>
<keyword evidence="2" id="KW-1185">Reference proteome</keyword>
<gene>
    <name evidence="1" type="ORF">BCR37DRAFT_377622</name>
</gene>
<proteinExistence type="predicted"/>
<organism evidence="1 2">
    <name type="scientific">Protomyces lactucae-debilis</name>
    <dbReference type="NCBI Taxonomy" id="2754530"/>
    <lineage>
        <taxon>Eukaryota</taxon>
        <taxon>Fungi</taxon>
        <taxon>Dikarya</taxon>
        <taxon>Ascomycota</taxon>
        <taxon>Taphrinomycotina</taxon>
        <taxon>Taphrinomycetes</taxon>
        <taxon>Taphrinales</taxon>
        <taxon>Protomycetaceae</taxon>
        <taxon>Protomyces</taxon>
    </lineage>
</organism>
<protein>
    <submittedName>
        <fullName evidence="1">Uncharacterized protein</fullName>
    </submittedName>
</protein>